<proteinExistence type="predicted"/>
<keyword evidence="2" id="KW-1185">Reference proteome</keyword>
<dbReference type="EMBL" id="LRRD01000114">
    <property type="protein sequence ID" value="KXW57130.1"/>
    <property type="molecule type" value="Genomic_DNA"/>
</dbReference>
<name>A0A149VV87_9PROT</name>
<dbReference type="Proteomes" id="UP000075653">
    <property type="component" value="Unassembled WGS sequence"/>
</dbReference>
<dbReference type="InterPro" id="IPR043733">
    <property type="entry name" value="DUF5677"/>
</dbReference>
<accession>A0A149VV87</accession>
<dbReference type="Pfam" id="PF18928">
    <property type="entry name" value="DUF5677"/>
    <property type="match status" value="1"/>
</dbReference>
<comment type="caution">
    <text evidence="1">The sequence shown here is derived from an EMBL/GenBank/DDBJ whole genome shotgun (WGS) entry which is preliminary data.</text>
</comment>
<organism evidence="1 2">
    <name type="scientific">Ferrovum myxofaciens</name>
    <dbReference type="NCBI Taxonomy" id="416213"/>
    <lineage>
        <taxon>Bacteria</taxon>
        <taxon>Pseudomonadati</taxon>
        <taxon>Pseudomonadota</taxon>
        <taxon>Betaproteobacteria</taxon>
        <taxon>Ferrovales</taxon>
        <taxon>Ferrovaceae</taxon>
        <taxon>Ferrovum</taxon>
    </lineage>
</organism>
<dbReference type="AlphaFoldDB" id="A0A149VV87"/>
<reference evidence="1 2" key="1">
    <citation type="submission" date="2016-01" db="EMBL/GenBank/DDBJ databases">
        <title>Genome sequence of the acidophilic iron oxidising Ferrovum strain Z-31.</title>
        <authorList>
            <person name="Poehlein A."/>
            <person name="Ullrich S.R."/>
            <person name="Schloemann M."/>
            <person name="Muehling M."/>
            <person name="Daniel R."/>
        </authorList>
    </citation>
    <scope>NUCLEOTIDE SEQUENCE [LARGE SCALE GENOMIC DNA]</scope>
    <source>
        <strain evidence="1 2">Z-31</strain>
    </source>
</reference>
<gene>
    <name evidence="1" type="ORF">FEMY_23510</name>
</gene>
<evidence type="ECO:0000313" key="1">
    <source>
        <dbReference type="EMBL" id="KXW57130.1"/>
    </source>
</evidence>
<dbReference type="PATRIC" id="fig|1789004.3.peg.2479"/>
<protein>
    <submittedName>
        <fullName evidence="1">Uncharacterized protein</fullName>
    </submittedName>
</protein>
<dbReference type="RefSeq" id="WP_062188608.1">
    <property type="nucleotide sequence ID" value="NZ_LRRD01000114.1"/>
</dbReference>
<sequence>MMPAHVPNLSIRKNFAPWFEVSDSFNNLGMRLLGAVDPSSSKDNNQQMHVVALYLRTLTSFQAVCVLTERGMLADARVVVRAAIETAIVLFALVKDASVCDQLLEKDYWQRLKLGSVALNDPEYLAQTPSKEIEIIEAAIQEIKNKRPNLKSSDPDPVNVADLAKKAGVTSYYNVIFRWTSGDATHTSLAAIKRHCIVDSNNEVTGLKYEPDVTDLPATLHFAMLTLDLAVGAVYTLFNLTQFNKEQRQCMDNLQALGIPPSQYKFKP</sequence>
<evidence type="ECO:0000313" key="2">
    <source>
        <dbReference type="Proteomes" id="UP000075653"/>
    </source>
</evidence>